<protein>
    <submittedName>
        <fullName evidence="6">PDZ and LIM domain protein 3-like</fullName>
    </submittedName>
</protein>
<name>A0ABM1E6T9_PRICU</name>
<proteinExistence type="predicted"/>
<keyword evidence="3" id="KW-0479">Metal-binding</keyword>
<keyword evidence="2" id="KW-0963">Cytoplasm</keyword>
<keyword evidence="5" id="KW-1185">Reference proteome</keyword>
<feature type="domain" description="PDZ" evidence="4">
    <location>
        <begin position="5"/>
        <end position="86"/>
    </location>
</feature>
<dbReference type="GeneID" id="106809359"/>
<dbReference type="RefSeq" id="XP_014667910.1">
    <property type="nucleotide sequence ID" value="XM_014812424.1"/>
</dbReference>
<dbReference type="PANTHER" id="PTHR24214">
    <property type="entry name" value="PDZ AND LIM DOMAIN PROTEIN ZASP"/>
    <property type="match status" value="1"/>
</dbReference>
<dbReference type="Gene3D" id="2.30.42.10">
    <property type="match status" value="1"/>
</dbReference>
<evidence type="ECO:0000256" key="1">
    <source>
        <dbReference type="ARBA" id="ARBA00004496"/>
    </source>
</evidence>
<evidence type="ECO:0000256" key="2">
    <source>
        <dbReference type="ARBA" id="ARBA00022490"/>
    </source>
</evidence>
<dbReference type="InterPro" id="IPR036034">
    <property type="entry name" value="PDZ_sf"/>
</dbReference>
<reference evidence="6" key="1">
    <citation type="submission" date="2025-08" db="UniProtKB">
        <authorList>
            <consortium name="RefSeq"/>
        </authorList>
    </citation>
    <scope>IDENTIFICATION</scope>
</reference>
<accession>A0ABM1E6T9</accession>
<dbReference type="InterPro" id="IPR050604">
    <property type="entry name" value="PDZ-LIM_domain"/>
</dbReference>
<keyword evidence="3" id="KW-0440">LIM domain</keyword>
<dbReference type="PANTHER" id="PTHR24214:SF38">
    <property type="entry name" value="PDZ AND LIM DOMAIN PROTEIN ZASP-RELATED"/>
    <property type="match status" value="1"/>
</dbReference>
<sequence>MPIINVRLMRPRPETAWGITIIGGKDQPGCPLQVSKVTPGSTAQSAGVRAGDKITRIDFKMTDILDHDDAQMLFDKPENQLSIALE</sequence>
<dbReference type="SUPFAM" id="SSF50156">
    <property type="entry name" value="PDZ domain-like"/>
    <property type="match status" value="1"/>
</dbReference>
<evidence type="ECO:0000313" key="6">
    <source>
        <dbReference type="RefSeq" id="XP_014667910.1"/>
    </source>
</evidence>
<organism evidence="5 6">
    <name type="scientific">Priapulus caudatus</name>
    <name type="common">Priapulid worm</name>
    <dbReference type="NCBI Taxonomy" id="37621"/>
    <lineage>
        <taxon>Eukaryota</taxon>
        <taxon>Metazoa</taxon>
        <taxon>Ecdysozoa</taxon>
        <taxon>Scalidophora</taxon>
        <taxon>Priapulida</taxon>
        <taxon>Priapulimorpha</taxon>
        <taxon>Priapulimorphida</taxon>
        <taxon>Priapulidae</taxon>
        <taxon>Priapulus</taxon>
    </lineage>
</organism>
<gene>
    <name evidence="6" type="primary">LOC106809359</name>
</gene>
<dbReference type="Pfam" id="PF00595">
    <property type="entry name" value="PDZ"/>
    <property type="match status" value="1"/>
</dbReference>
<dbReference type="Proteomes" id="UP000695022">
    <property type="component" value="Unplaced"/>
</dbReference>
<feature type="non-terminal residue" evidence="6">
    <location>
        <position position="86"/>
    </location>
</feature>
<dbReference type="InterPro" id="IPR001478">
    <property type="entry name" value="PDZ"/>
</dbReference>
<dbReference type="PROSITE" id="PS50106">
    <property type="entry name" value="PDZ"/>
    <property type="match status" value="1"/>
</dbReference>
<comment type="subcellular location">
    <subcellularLocation>
        <location evidence="1">Cytoplasm</location>
    </subcellularLocation>
</comment>
<evidence type="ECO:0000259" key="4">
    <source>
        <dbReference type="PROSITE" id="PS50106"/>
    </source>
</evidence>
<evidence type="ECO:0000313" key="5">
    <source>
        <dbReference type="Proteomes" id="UP000695022"/>
    </source>
</evidence>
<evidence type="ECO:0000256" key="3">
    <source>
        <dbReference type="ARBA" id="ARBA00023038"/>
    </source>
</evidence>
<keyword evidence="3" id="KW-0862">Zinc</keyword>